<evidence type="ECO:0000259" key="3">
    <source>
        <dbReference type="Pfam" id="PF05036"/>
    </source>
</evidence>
<dbReference type="Gene3D" id="3.30.70.1070">
    <property type="entry name" value="Sporulation related repeat"/>
    <property type="match status" value="1"/>
</dbReference>
<dbReference type="InterPro" id="IPR036680">
    <property type="entry name" value="SPOR-like_sf"/>
</dbReference>
<keyword evidence="2" id="KW-0812">Transmembrane</keyword>
<sequence length="346" mass="37506">MKKRKSKKNSAKKAPQEDPLKVMINGREETIYGNEKEFSNRNEEKKFTFSNWEEKRKAEREISASKEDGTPETSEFTWTPPDEEETVYKDDPKVVAPYQKKNEAKNKNNRKTKTSLTYPVKRFAATIIFAVLLGTGLGLFALNLATHKEGVPASGSLGADAENGQTVKAGDSDADEKKSGEKNSGQAGESFNSFAVQAGKFSSKEGAETLASQIADKGYAAVSIAKDDGFYVIAGITGEKQMTSELGKILIENDFEAWGGKELPVALESGLLEPFKEAAELSAKAILGAEVTSQNIADVKAKLDGAKSKGESEEVKKSILEAVNLLEKPTAANGWKSQQLLLGQIK</sequence>
<reference evidence="4" key="1">
    <citation type="submission" date="2022-02" db="EMBL/GenBank/DDBJ databases">
        <title>Crop Bioprotection Bacillus Genome Sequencing.</title>
        <authorList>
            <person name="Dunlap C."/>
        </authorList>
    </citation>
    <scope>NUCLEOTIDE SEQUENCE</scope>
    <source>
        <strain evidence="4">T20C14</strain>
    </source>
</reference>
<accession>A0AA90EWV7</accession>
<gene>
    <name evidence="4" type="ORF">MOE73_17830</name>
</gene>
<comment type="caution">
    <text evidence="4">The sequence shown here is derived from an EMBL/GenBank/DDBJ whole genome shotgun (WGS) entry which is preliminary data.</text>
</comment>
<keyword evidence="2" id="KW-1133">Transmembrane helix</keyword>
<dbReference type="Proteomes" id="UP001066455">
    <property type="component" value="Unassembled WGS sequence"/>
</dbReference>
<evidence type="ECO:0000313" key="4">
    <source>
        <dbReference type="EMBL" id="MCY9281925.1"/>
    </source>
</evidence>
<feature type="domain" description="SPOR" evidence="3">
    <location>
        <begin position="193"/>
        <end position="233"/>
    </location>
</feature>
<feature type="region of interest" description="Disordered" evidence="1">
    <location>
        <begin position="43"/>
        <end position="111"/>
    </location>
</feature>
<evidence type="ECO:0000313" key="5">
    <source>
        <dbReference type="Proteomes" id="UP001066455"/>
    </source>
</evidence>
<dbReference type="InterPro" id="IPR007730">
    <property type="entry name" value="SPOR-like_dom"/>
</dbReference>
<feature type="region of interest" description="Disordered" evidence="1">
    <location>
        <begin position="1"/>
        <end position="21"/>
    </location>
</feature>
<evidence type="ECO:0000256" key="2">
    <source>
        <dbReference type="SAM" id="Phobius"/>
    </source>
</evidence>
<feature type="region of interest" description="Disordered" evidence="1">
    <location>
        <begin position="155"/>
        <end position="188"/>
    </location>
</feature>
<dbReference type="Pfam" id="PF05036">
    <property type="entry name" value="SPOR"/>
    <property type="match status" value="1"/>
</dbReference>
<evidence type="ECO:0000256" key="1">
    <source>
        <dbReference type="SAM" id="MobiDB-lite"/>
    </source>
</evidence>
<feature type="compositionally biased region" description="Basic and acidic residues" evidence="1">
    <location>
        <begin position="43"/>
        <end position="69"/>
    </location>
</feature>
<organism evidence="4 5">
    <name type="scientific">Bacillus haynesii</name>
    <dbReference type="NCBI Taxonomy" id="1925021"/>
    <lineage>
        <taxon>Bacteria</taxon>
        <taxon>Bacillati</taxon>
        <taxon>Bacillota</taxon>
        <taxon>Bacilli</taxon>
        <taxon>Bacillales</taxon>
        <taxon>Bacillaceae</taxon>
        <taxon>Bacillus</taxon>
    </lineage>
</organism>
<dbReference type="AlphaFoldDB" id="A0AA90EWV7"/>
<dbReference type="GO" id="GO:0042834">
    <property type="term" value="F:peptidoglycan binding"/>
    <property type="evidence" value="ECO:0007669"/>
    <property type="project" value="InterPro"/>
</dbReference>
<dbReference type="EMBL" id="JALAXI010000017">
    <property type="protein sequence ID" value="MCY9281925.1"/>
    <property type="molecule type" value="Genomic_DNA"/>
</dbReference>
<feature type="transmembrane region" description="Helical" evidence="2">
    <location>
        <begin position="123"/>
        <end position="142"/>
    </location>
</feature>
<proteinExistence type="predicted"/>
<keyword evidence="2" id="KW-0472">Membrane</keyword>
<dbReference type="SUPFAM" id="SSF110997">
    <property type="entry name" value="Sporulation related repeat"/>
    <property type="match status" value="1"/>
</dbReference>
<name>A0AA90EWV7_9BACI</name>
<dbReference type="RefSeq" id="WP_268301225.1">
    <property type="nucleotide sequence ID" value="NZ_JALAJL010000035.1"/>
</dbReference>
<feature type="compositionally biased region" description="Basic residues" evidence="1">
    <location>
        <begin position="1"/>
        <end position="11"/>
    </location>
</feature>
<protein>
    <submittedName>
        <fullName evidence="4">SPOR domain-containing protein</fullName>
    </submittedName>
</protein>